<reference evidence="2" key="1">
    <citation type="journal article" date="2009" name="Plant Mol. Biol.">
        <title>Insights into corn genes derived from large-scale cDNA sequencing.</title>
        <authorList>
            <person name="Alexandrov N.N."/>
            <person name="Brover V.V."/>
            <person name="Freidin S."/>
            <person name="Troukhan M.E."/>
            <person name="Tatarinova T.V."/>
            <person name="Zhang H."/>
            <person name="Swaller T.J."/>
            <person name="Lu Y.P."/>
            <person name="Bouck J."/>
            <person name="Flavell R.B."/>
            <person name="Feldmann K.A."/>
        </authorList>
    </citation>
    <scope>NUCLEOTIDE SEQUENCE</scope>
</reference>
<accession>B6SLV9</accession>
<organism evidence="2">
    <name type="scientific">Zea mays</name>
    <name type="common">Maize</name>
    <dbReference type="NCBI Taxonomy" id="4577"/>
    <lineage>
        <taxon>Eukaryota</taxon>
        <taxon>Viridiplantae</taxon>
        <taxon>Streptophyta</taxon>
        <taxon>Embryophyta</taxon>
        <taxon>Tracheophyta</taxon>
        <taxon>Spermatophyta</taxon>
        <taxon>Magnoliopsida</taxon>
        <taxon>Liliopsida</taxon>
        <taxon>Poales</taxon>
        <taxon>Poaceae</taxon>
        <taxon>PACMAD clade</taxon>
        <taxon>Panicoideae</taxon>
        <taxon>Andropogonodae</taxon>
        <taxon>Andropogoneae</taxon>
        <taxon>Tripsacinae</taxon>
        <taxon>Zea</taxon>
    </lineage>
</organism>
<feature type="compositionally biased region" description="Low complexity" evidence="1">
    <location>
        <begin position="92"/>
        <end position="112"/>
    </location>
</feature>
<evidence type="ECO:0000313" key="2">
    <source>
        <dbReference type="EMBL" id="ACG25842.1"/>
    </source>
</evidence>
<proteinExistence type="evidence at transcript level"/>
<dbReference type="EMBL" id="EU953724">
    <property type="protein sequence ID" value="ACG25842.1"/>
    <property type="molecule type" value="mRNA"/>
</dbReference>
<protein>
    <submittedName>
        <fullName evidence="2">Uncharacterized protein</fullName>
    </submittedName>
</protein>
<evidence type="ECO:0000256" key="1">
    <source>
        <dbReference type="SAM" id="MobiDB-lite"/>
    </source>
</evidence>
<dbReference type="AlphaFoldDB" id="B6SLV9"/>
<feature type="region of interest" description="Disordered" evidence="1">
    <location>
        <begin position="51"/>
        <end position="112"/>
    </location>
</feature>
<name>B6SLV9_MAIZE</name>
<feature type="compositionally biased region" description="Low complexity" evidence="1">
    <location>
        <begin position="66"/>
        <end position="83"/>
    </location>
</feature>
<sequence length="112" mass="11684">MTVEPLAHDAEEEATDADEEELAFASLLAWPLVLRFSPLLLLSLQSPLPHLLPSTYPAKPPPTWTTSFSLASAGSRSSPSRPASSKRKTKTARAGGAVAAGGEASRAGKSQS</sequence>